<dbReference type="Gene3D" id="1.10.3210.10">
    <property type="entry name" value="Hypothetical protein af1432"/>
    <property type="match status" value="1"/>
</dbReference>
<dbReference type="NCBIfam" id="TIGR00277">
    <property type="entry name" value="HDIG"/>
    <property type="match status" value="1"/>
</dbReference>
<dbReference type="EMBL" id="JAQSDF010000018">
    <property type="protein sequence ID" value="MDI1231000.1"/>
    <property type="molecule type" value="Genomic_DNA"/>
</dbReference>
<dbReference type="InterPro" id="IPR003607">
    <property type="entry name" value="HD/PDEase_dom"/>
</dbReference>
<dbReference type="Pfam" id="PF08668">
    <property type="entry name" value="HDOD"/>
    <property type="match status" value="1"/>
</dbReference>
<accession>A0AA43Q5B2</accession>
<protein>
    <submittedName>
        <fullName evidence="2">HDOD domain-containing protein</fullName>
    </submittedName>
</protein>
<dbReference type="PANTHER" id="PTHR33525:SF3">
    <property type="entry name" value="RIBONUCLEASE Y"/>
    <property type="match status" value="1"/>
</dbReference>
<dbReference type="PANTHER" id="PTHR33525">
    <property type="match status" value="1"/>
</dbReference>
<proteinExistence type="predicted"/>
<comment type="caution">
    <text evidence="2">The sequence shown here is derived from an EMBL/GenBank/DDBJ whole genome shotgun (WGS) entry which is preliminary data.</text>
</comment>
<dbReference type="SUPFAM" id="SSF109604">
    <property type="entry name" value="HD-domain/PDEase-like"/>
    <property type="match status" value="1"/>
</dbReference>
<evidence type="ECO:0000259" key="1">
    <source>
        <dbReference type="PROSITE" id="PS51833"/>
    </source>
</evidence>
<dbReference type="CDD" id="cd00077">
    <property type="entry name" value="HDc"/>
    <property type="match status" value="1"/>
</dbReference>
<dbReference type="PROSITE" id="PS51833">
    <property type="entry name" value="HDOD"/>
    <property type="match status" value="1"/>
</dbReference>
<dbReference type="AlphaFoldDB" id="A0AA43Q5B2"/>
<feature type="domain" description="HDOD" evidence="1">
    <location>
        <begin position="3"/>
        <end position="199"/>
    </location>
</feature>
<reference evidence="2" key="1">
    <citation type="submission" date="2023-01" db="EMBL/GenBank/DDBJ databases">
        <title>Biogeochemical cycle of methane in antarctic sediments.</title>
        <authorList>
            <person name="Roldan D.M."/>
            <person name="Menes R.J."/>
        </authorList>
    </citation>
    <scope>NUCLEOTIDE SEQUENCE [LARGE SCALE GENOMIC DNA]</scope>
    <source>
        <strain evidence="2">K-2018 MAG008</strain>
    </source>
</reference>
<organism evidence="2 3">
    <name type="scientific">Candidatus Methylobacter titanis</name>
    <dbReference type="NCBI Taxonomy" id="3053457"/>
    <lineage>
        <taxon>Bacteria</taxon>
        <taxon>Pseudomonadati</taxon>
        <taxon>Pseudomonadota</taxon>
        <taxon>Gammaproteobacteria</taxon>
        <taxon>Methylococcales</taxon>
        <taxon>Methylococcaceae</taxon>
        <taxon>Methylobacter</taxon>
    </lineage>
</organism>
<dbReference type="InterPro" id="IPR006675">
    <property type="entry name" value="HDIG_dom"/>
</dbReference>
<keyword evidence="3" id="KW-1185">Reference proteome</keyword>
<gene>
    <name evidence="2" type="ORF">PSU93_07625</name>
</gene>
<evidence type="ECO:0000313" key="3">
    <source>
        <dbReference type="Proteomes" id="UP001160519"/>
    </source>
</evidence>
<name>A0AA43Q5B2_9GAMM</name>
<sequence length="264" mass="29638">MQLTSPPNIYFELKKTIDNPNKSLADVGFIIEQDPALSIRTLKIVNSAFYCLPVPIASIKHAISIIGAHELQNLVLATVVIDKFSSMPGGLLSMKNFWARSLRCALISKELCIYHNNKDDLDSMFICGLLHDIGQLVFYRRIPELARQIGLLVESSNIDEIEAENNILGFNHYQTGAELARLWRLPEIIIETIAQHDHPDYTGAFANVASIIRTGNYLCKIDTVDILPNIICNNIPVDDLSNIIEKAHNQFEAIFKLLYSTPPH</sequence>
<dbReference type="Proteomes" id="UP001160519">
    <property type="component" value="Unassembled WGS sequence"/>
</dbReference>
<evidence type="ECO:0000313" key="2">
    <source>
        <dbReference type="EMBL" id="MDI1231000.1"/>
    </source>
</evidence>
<dbReference type="InterPro" id="IPR052340">
    <property type="entry name" value="RNase_Y/CdgJ"/>
</dbReference>
<dbReference type="InterPro" id="IPR013976">
    <property type="entry name" value="HDOD"/>
</dbReference>